<proteinExistence type="predicted"/>
<protein>
    <submittedName>
        <fullName evidence="1">Ankyrin repeat protein</fullName>
    </submittedName>
</protein>
<organism evidence="1">
    <name type="scientific">Pithovirus LCPAC404</name>
    <dbReference type="NCBI Taxonomy" id="2506597"/>
    <lineage>
        <taxon>Viruses</taxon>
        <taxon>Pithoviruses</taxon>
    </lineage>
</organism>
<gene>
    <name evidence="1" type="ORF">LCPAC404_01730</name>
</gene>
<evidence type="ECO:0000313" key="1">
    <source>
        <dbReference type="EMBL" id="QBK93469.1"/>
    </source>
</evidence>
<name>A0A481ZER8_9VIRU</name>
<dbReference type="EMBL" id="MK500596">
    <property type="protein sequence ID" value="QBK93469.1"/>
    <property type="molecule type" value="Genomic_DNA"/>
</dbReference>
<reference evidence="1" key="1">
    <citation type="journal article" date="2019" name="MBio">
        <title>Virus Genomes from Deep Sea Sediments Expand the Ocean Megavirome and Support Independent Origins of Viral Gigantism.</title>
        <authorList>
            <person name="Backstrom D."/>
            <person name="Yutin N."/>
            <person name="Jorgensen S.L."/>
            <person name="Dharamshi J."/>
            <person name="Homa F."/>
            <person name="Zaremba-Niedwiedzka K."/>
            <person name="Spang A."/>
            <person name="Wolf Y.I."/>
            <person name="Koonin E.V."/>
            <person name="Ettema T.J."/>
        </authorList>
    </citation>
    <scope>NUCLEOTIDE SEQUENCE</scope>
</reference>
<accession>A0A481ZER8</accession>
<sequence length="117" mass="13833">METLMKYLPCDISFILEFLINGEVDNYISFTLNNVEALKNKITYWNSYLRYAIKMGDMEIVRYVEKYLLDAFLWKYCMNDAANVNDLVLVKYCESKVLLKDLSNMLIMIFLKAIIID</sequence>